<dbReference type="PANTHER" id="PTHR43626">
    <property type="entry name" value="ACYL-COA N-ACYLTRANSFERASE"/>
    <property type="match status" value="1"/>
</dbReference>
<evidence type="ECO:0000256" key="1">
    <source>
        <dbReference type="ARBA" id="ARBA00022679"/>
    </source>
</evidence>
<reference evidence="5" key="1">
    <citation type="submission" date="2016-12" db="EMBL/GenBank/DDBJ databases">
        <authorList>
            <person name="Gulvik C.A."/>
        </authorList>
    </citation>
    <scope>NUCLEOTIDE SEQUENCE [LARGE SCALE GENOMIC DNA]</scope>
    <source>
        <strain evidence="5">NED12-00049-6B</strain>
    </source>
</reference>
<sequence length="136" mass="15534">MITYVKRAKLDMAAVLELYEAVEWSNYTRQPQMLEQALANSLLVIAAFDGEKLVGLLRAVGDGYSVLFVQDILVLPAYQRMGIGRQLMELLLASYPNIYQLHLLTDREEKTKAFYESLGFRAVDTIDCVAYTYIER</sequence>
<dbReference type="EMBL" id="MSJM01000003">
    <property type="protein sequence ID" value="OLF48075.1"/>
    <property type="molecule type" value="Genomic_DNA"/>
</dbReference>
<dbReference type="GO" id="GO:0008080">
    <property type="term" value="F:N-acetyltransferase activity"/>
    <property type="evidence" value="ECO:0007669"/>
    <property type="project" value="InterPro"/>
</dbReference>
<feature type="domain" description="N-acetyltransferase" evidence="3">
    <location>
        <begin position="2"/>
        <end position="136"/>
    </location>
</feature>
<organism evidence="4 5">
    <name type="scientific">Streptococcus cuniculi</name>
    <dbReference type="NCBI Taxonomy" id="1432788"/>
    <lineage>
        <taxon>Bacteria</taxon>
        <taxon>Bacillati</taxon>
        <taxon>Bacillota</taxon>
        <taxon>Bacilli</taxon>
        <taxon>Lactobacillales</taxon>
        <taxon>Streptococcaceae</taxon>
        <taxon>Streptococcus</taxon>
    </lineage>
</organism>
<dbReference type="SUPFAM" id="SSF55729">
    <property type="entry name" value="Acyl-CoA N-acyltransferases (Nat)"/>
    <property type="match status" value="1"/>
</dbReference>
<dbReference type="InterPro" id="IPR000182">
    <property type="entry name" value="GNAT_dom"/>
</dbReference>
<dbReference type="GO" id="GO:0005737">
    <property type="term" value="C:cytoplasm"/>
    <property type="evidence" value="ECO:0007669"/>
    <property type="project" value="TreeGrafter"/>
</dbReference>
<keyword evidence="1 4" id="KW-0808">Transferase</keyword>
<proteinExistence type="predicted"/>
<comment type="caution">
    <text evidence="4">The sequence shown here is derived from an EMBL/GenBank/DDBJ whole genome shotgun (WGS) entry which is preliminary data.</text>
</comment>
<dbReference type="OrthoDB" id="9775804at2"/>
<dbReference type="RefSeq" id="WP_075104428.1">
    <property type="nucleotide sequence ID" value="NZ_MSJM01000003.1"/>
</dbReference>
<accession>A0A1Q8E8F9</accession>
<dbReference type="CDD" id="cd04301">
    <property type="entry name" value="NAT_SF"/>
    <property type="match status" value="1"/>
</dbReference>
<protein>
    <submittedName>
        <fullName evidence="4">GNAT family N-acetyltransferase</fullName>
    </submittedName>
</protein>
<dbReference type="InterPro" id="IPR016181">
    <property type="entry name" value="Acyl_CoA_acyltransferase"/>
</dbReference>
<dbReference type="AlphaFoldDB" id="A0A1Q8E8F9"/>
<keyword evidence="5" id="KW-1185">Reference proteome</keyword>
<gene>
    <name evidence="4" type="ORF">BU202_03525</name>
</gene>
<evidence type="ECO:0000313" key="5">
    <source>
        <dbReference type="Proteomes" id="UP000186890"/>
    </source>
</evidence>
<dbReference type="PROSITE" id="PS51186">
    <property type="entry name" value="GNAT"/>
    <property type="match status" value="1"/>
</dbReference>
<evidence type="ECO:0000259" key="3">
    <source>
        <dbReference type="PROSITE" id="PS51186"/>
    </source>
</evidence>
<evidence type="ECO:0000256" key="2">
    <source>
        <dbReference type="ARBA" id="ARBA00023315"/>
    </source>
</evidence>
<dbReference type="InterPro" id="IPR045039">
    <property type="entry name" value="NSI-like"/>
</dbReference>
<dbReference type="Gene3D" id="3.40.630.30">
    <property type="match status" value="1"/>
</dbReference>
<dbReference type="Proteomes" id="UP000186890">
    <property type="component" value="Unassembled WGS sequence"/>
</dbReference>
<name>A0A1Q8E8F9_9STRE</name>
<evidence type="ECO:0000313" key="4">
    <source>
        <dbReference type="EMBL" id="OLF48075.1"/>
    </source>
</evidence>
<dbReference type="Pfam" id="PF13508">
    <property type="entry name" value="Acetyltransf_7"/>
    <property type="match status" value="1"/>
</dbReference>
<dbReference type="PANTHER" id="PTHR43626:SF4">
    <property type="entry name" value="GCN5-RELATED N-ACETYLTRANSFERASE 2, CHLOROPLASTIC"/>
    <property type="match status" value="1"/>
</dbReference>
<keyword evidence="2" id="KW-0012">Acyltransferase</keyword>